<organism evidence="12 13">
    <name type="scientific">Alkalibacter rhizosphaerae</name>
    <dbReference type="NCBI Taxonomy" id="2815577"/>
    <lineage>
        <taxon>Bacteria</taxon>
        <taxon>Bacillati</taxon>
        <taxon>Bacillota</taxon>
        <taxon>Clostridia</taxon>
        <taxon>Eubacteriales</taxon>
        <taxon>Eubacteriaceae</taxon>
        <taxon>Alkalibacter</taxon>
    </lineage>
</organism>
<dbReference type="EMBL" id="CP071444">
    <property type="protein sequence ID" value="QSX08931.1"/>
    <property type="molecule type" value="Genomic_DNA"/>
</dbReference>
<accession>A0A974XFU6</accession>
<evidence type="ECO:0000256" key="2">
    <source>
        <dbReference type="ARBA" id="ARBA00009441"/>
    </source>
</evidence>
<evidence type="ECO:0000256" key="3">
    <source>
        <dbReference type="ARBA" id="ARBA00021315"/>
    </source>
</evidence>
<protein>
    <recommendedName>
        <fullName evidence="3 9">DNA repair protein RecN</fullName>
    </recommendedName>
    <alternativeName>
        <fullName evidence="8 9">Recombination protein N</fullName>
    </alternativeName>
</protein>
<sequence length="560" mass="63505">MLAELNIKNYALIDNLCMEFEPGLNVLTGETGAGKSIIINALMMVLGARGSREMIQTGKDRLVVQAEFFHKIVPDNLKKVMDAMGIEVEGSLILYRELHENGRNVCRVNGMMVTVSDLKKVGDQLVDIHSQRDHNLILNREEHLGILDSYGAEAIQEKKQQTETAHDNWYKLRQEKRAMLEAIQRGERELEMYRFQHKEIDALSFEPDEDERLEERIKILSHAEVLFRNAIQVYESLYGRENAALGLLFQAKKDLEEMERIDGLLKDAGRRLEEMIIELEDISFFIRNYKEGIAFDDEELNQAQSKLNKLNGLKRKYGFDLTQVLAYKEELKEKIQRIEGKDEFLDQLEKALDQAKNDYLEAAGQLHEERKKVGRDFQGKINEQLHQLAMPESDVDISIEWSEGESSFSPTGSDLVEFFIRTNKGEAHKPLIKIASGGEVSRIMLAIKSIIGLTMGTKCLVFDEVDTGISGKAAGSVGAKLEGLSRHAQVIAITHLPQIASMAPTHFEVTKDSTGEKTKTIFRKLGPDDRIRALAVMMDGKDTPKSRELSMELLKRNDLL</sequence>
<dbReference type="Pfam" id="PF02463">
    <property type="entry name" value="SMC_N"/>
    <property type="match status" value="1"/>
</dbReference>
<evidence type="ECO:0000259" key="11">
    <source>
        <dbReference type="Pfam" id="PF02463"/>
    </source>
</evidence>
<evidence type="ECO:0000256" key="5">
    <source>
        <dbReference type="ARBA" id="ARBA00022763"/>
    </source>
</evidence>
<keyword evidence="10" id="KW-0175">Coiled coil</keyword>
<dbReference type="PANTHER" id="PTHR11059:SF0">
    <property type="entry name" value="DNA REPAIR PROTEIN RECN"/>
    <property type="match status" value="1"/>
</dbReference>
<dbReference type="GO" id="GO:0006310">
    <property type="term" value="P:DNA recombination"/>
    <property type="evidence" value="ECO:0007669"/>
    <property type="project" value="InterPro"/>
</dbReference>
<dbReference type="SUPFAM" id="SSF52540">
    <property type="entry name" value="P-loop containing nucleoside triphosphate hydrolases"/>
    <property type="match status" value="2"/>
</dbReference>
<keyword evidence="6" id="KW-0067">ATP-binding</keyword>
<dbReference type="AlphaFoldDB" id="A0A974XFU6"/>
<comment type="similarity">
    <text evidence="2 9">Belongs to the RecN family.</text>
</comment>
<feature type="coiled-coil region" evidence="10">
    <location>
        <begin position="321"/>
        <end position="372"/>
    </location>
</feature>
<dbReference type="RefSeq" id="WP_207300272.1">
    <property type="nucleotide sequence ID" value="NZ_CP071444.1"/>
</dbReference>
<keyword evidence="5 9" id="KW-0227">DNA damage</keyword>
<proteinExistence type="inferred from homology"/>
<evidence type="ECO:0000256" key="4">
    <source>
        <dbReference type="ARBA" id="ARBA00022741"/>
    </source>
</evidence>
<dbReference type="GO" id="GO:0006281">
    <property type="term" value="P:DNA repair"/>
    <property type="evidence" value="ECO:0007669"/>
    <property type="project" value="UniProtKB-KW"/>
</dbReference>
<evidence type="ECO:0000313" key="13">
    <source>
        <dbReference type="Proteomes" id="UP000663499"/>
    </source>
</evidence>
<evidence type="ECO:0000256" key="9">
    <source>
        <dbReference type="PIRNR" id="PIRNR003128"/>
    </source>
</evidence>
<dbReference type="KEGG" id="alka:J0B03_02295"/>
<dbReference type="Gene3D" id="3.40.50.300">
    <property type="entry name" value="P-loop containing nucleotide triphosphate hydrolases"/>
    <property type="match status" value="2"/>
</dbReference>
<evidence type="ECO:0000256" key="6">
    <source>
        <dbReference type="ARBA" id="ARBA00022840"/>
    </source>
</evidence>
<evidence type="ECO:0000256" key="7">
    <source>
        <dbReference type="ARBA" id="ARBA00023204"/>
    </source>
</evidence>
<keyword evidence="7 9" id="KW-0234">DNA repair</keyword>
<dbReference type="GO" id="GO:0005524">
    <property type="term" value="F:ATP binding"/>
    <property type="evidence" value="ECO:0007669"/>
    <property type="project" value="UniProtKB-KW"/>
</dbReference>
<dbReference type="PIRSF" id="PIRSF003128">
    <property type="entry name" value="RecN"/>
    <property type="match status" value="1"/>
</dbReference>
<gene>
    <name evidence="12" type="primary">recN</name>
    <name evidence="12" type="ORF">J0B03_02295</name>
</gene>
<evidence type="ECO:0000313" key="12">
    <source>
        <dbReference type="EMBL" id="QSX08931.1"/>
    </source>
</evidence>
<dbReference type="PANTHER" id="PTHR11059">
    <property type="entry name" value="DNA REPAIR PROTEIN RECN"/>
    <property type="match status" value="1"/>
</dbReference>
<keyword evidence="4" id="KW-0547">Nucleotide-binding</keyword>
<reference evidence="12" key="1">
    <citation type="submission" date="2021-03" db="EMBL/GenBank/DDBJ databases">
        <title>Alkalibacter marinus sp. nov., isolated from tidal flat sediment.</title>
        <authorList>
            <person name="Namirimu T."/>
            <person name="Yang J.-A."/>
            <person name="Yang S.-H."/>
            <person name="Kim Y.-J."/>
            <person name="Kwon K.K."/>
        </authorList>
    </citation>
    <scope>NUCLEOTIDE SEQUENCE</scope>
    <source>
        <strain evidence="12">ES005</strain>
    </source>
</reference>
<keyword evidence="13" id="KW-1185">Reference proteome</keyword>
<dbReference type="NCBIfam" id="TIGR00634">
    <property type="entry name" value="recN"/>
    <property type="match status" value="1"/>
</dbReference>
<dbReference type="InterPro" id="IPR003395">
    <property type="entry name" value="RecF/RecN/SMC_N"/>
</dbReference>
<feature type="domain" description="RecF/RecN/SMC N-terminal" evidence="11">
    <location>
        <begin position="4"/>
        <end position="515"/>
    </location>
</feature>
<dbReference type="Proteomes" id="UP000663499">
    <property type="component" value="Chromosome"/>
</dbReference>
<dbReference type="InterPro" id="IPR004604">
    <property type="entry name" value="DNA_recomb/repair_RecN"/>
</dbReference>
<evidence type="ECO:0000256" key="1">
    <source>
        <dbReference type="ARBA" id="ARBA00003618"/>
    </source>
</evidence>
<evidence type="ECO:0000256" key="10">
    <source>
        <dbReference type="SAM" id="Coils"/>
    </source>
</evidence>
<comment type="function">
    <text evidence="1 9">May be involved in recombinational repair of damaged DNA.</text>
</comment>
<evidence type="ECO:0000256" key="8">
    <source>
        <dbReference type="ARBA" id="ARBA00033408"/>
    </source>
</evidence>
<dbReference type="GO" id="GO:0009432">
    <property type="term" value="P:SOS response"/>
    <property type="evidence" value="ECO:0007669"/>
    <property type="project" value="TreeGrafter"/>
</dbReference>
<dbReference type="InterPro" id="IPR027417">
    <property type="entry name" value="P-loop_NTPase"/>
</dbReference>
<dbReference type="GO" id="GO:0043590">
    <property type="term" value="C:bacterial nucleoid"/>
    <property type="evidence" value="ECO:0007669"/>
    <property type="project" value="TreeGrafter"/>
</dbReference>
<dbReference type="CDD" id="cd03241">
    <property type="entry name" value="ABC_RecN"/>
    <property type="match status" value="2"/>
</dbReference>
<name>A0A974XFU6_9FIRM</name>